<name>A0A2C5XJY5_9HYPO</name>
<comment type="caution">
    <text evidence="2">The sequence shown here is derived from an EMBL/GenBank/DDBJ whole genome shotgun (WGS) entry which is preliminary data.</text>
</comment>
<evidence type="ECO:0000313" key="2">
    <source>
        <dbReference type="EMBL" id="PHH75049.1"/>
    </source>
</evidence>
<proteinExistence type="predicted"/>
<organism evidence="2 3">
    <name type="scientific">Ophiocordyceps camponoti-rufipedis</name>
    <dbReference type="NCBI Taxonomy" id="2004952"/>
    <lineage>
        <taxon>Eukaryota</taxon>
        <taxon>Fungi</taxon>
        <taxon>Dikarya</taxon>
        <taxon>Ascomycota</taxon>
        <taxon>Pezizomycotina</taxon>
        <taxon>Sordariomycetes</taxon>
        <taxon>Hypocreomycetidae</taxon>
        <taxon>Hypocreales</taxon>
        <taxon>Ophiocordycipitaceae</taxon>
        <taxon>Ophiocordyceps</taxon>
    </lineage>
</organism>
<dbReference type="OrthoDB" id="10581972at2759"/>
<reference evidence="2 3" key="1">
    <citation type="submission" date="2017-06" db="EMBL/GenBank/DDBJ databases">
        <title>Ant-infecting Ophiocordyceps genomes reveal a high diversity of potential behavioral manipulation genes and a possible major role for enterotoxins.</title>
        <authorList>
            <person name="De Bekker C."/>
            <person name="Evans H.C."/>
            <person name="Brachmann A."/>
            <person name="Hughes D.P."/>
        </authorList>
    </citation>
    <scope>NUCLEOTIDE SEQUENCE [LARGE SCALE GENOMIC DNA]</scope>
    <source>
        <strain evidence="2 3">Map16</strain>
    </source>
</reference>
<protein>
    <submittedName>
        <fullName evidence="2">Uncharacterized protein</fullName>
    </submittedName>
</protein>
<dbReference type="EMBL" id="NJES01000238">
    <property type="protein sequence ID" value="PHH75049.1"/>
    <property type="molecule type" value="Genomic_DNA"/>
</dbReference>
<sequence>MATSGSRGSPKKSSTKSDIMQGINRMTANYRSATRTGRFSGMGLDLHSHAKYNTLIGDSQPSTPTEKQKPQKKGFFSRFRIHGGSESPKKLFGKGKGNINSKPWRSMVQEDKPSPLPQIRSSVSYDSLSSRRRLSSSSSDESIDTAGPPLGSRRGSGQRETRRRASRQGLGVKSPSWQSPSYDWRPTAPKSSPGTPLNPGISAWPADRKLPSPEAGPPPYSGLYVELPSTSGQSTFGRRRGAIYNPD</sequence>
<evidence type="ECO:0000256" key="1">
    <source>
        <dbReference type="SAM" id="MobiDB-lite"/>
    </source>
</evidence>
<accession>A0A2C5XJY5</accession>
<feature type="compositionally biased region" description="Polar residues" evidence="1">
    <location>
        <begin position="56"/>
        <end position="65"/>
    </location>
</feature>
<evidence type="ECO:0000313" key="3">
    <source>
        <dbReference type="Proteomes" id="UP000226431"/>
    </source>
</evidence>
<gene>
    <name evidence="2" type="ORF">CDD80_2666</name>
</gene>
<dbReference type="Proteomes" id="UP000226431">
    <property type="component" value="Unassembled WGS sequence"/>
</dbReference>
<dbReference type="AlphaFoldDB" id="A0A2C5XJY5"/>
<keyword evidence="3" id="KW-1185">Reference proteome</keyword>
<feature type="region of interest" description="Disordered" evidence="1">
    <location>
        <begin position="53"/>
        <end position="247"/>
    </location>
</feature>